<name>A0A516Q5L9_9ACTN</name>
<sequence>MELAAGCRAVLAAWRPPDEDQERLRTAYLDHLRRHPDGWSRDCVGEHLTASSMIISPERDRVLLTLHRKLGRWLQTGGHIETADPDLGSAALREAAEESGLAELTLGPVLRLSRHEVPCGPVRPAYHLDVQYLITADPAQPPVVSSESTDVQWFSLDRLPAIDRTVRELIAAARRC</sequence>
<keyword evidence="3" id="KW-1185">Reference proteome</keyword>
<dbReference type="InterPro" id="IPR015797">
    <property type="entry name" value="NUDIX_hydrolase-like_dom_sf"/>
</dbReference>
<dbReference type="SUPFAM" id="SSF55811">
    <property type="entry name" value="Nudix"/>
    <property type="match status" value="1"/>
</dbReference>
<dbReference type="Proteomes" id="UP000319263">
    <property type="component" value="Chromosome"/>
</dbReference>
<organism evidence="2 3">
    <name type="scientific">Microlunatus elymi</name>
    <dbReference type="NCBI Taxonomy" id="2596828"/>
    <lineage>
        <taxon>Bacteria</taxon>
        <taxon>Bacillati</taxon>
        <taxon>Actinomycetota</taxon>
        <taxon>Actinomycetes</taxon>
        <taxon>Propionibacteriales</taxon>
        <taxon>Propionibacteriaceae</taxon>
        <taxon>Microlunatus</taxon>
    </lineage>
</organism>
<evidence type="ECO:0000313" key="2">
    <source>
        <dbReference type="EMBL" id="QDP98750.1"/>
    </source>
</evidence>
<protein>
    <submittedName>
        <fullName evidence="2">NUDIX domain-containing protein</fullName>
    </submittedName>
</protein>
<evidence type="ECO:0000313" key="3">
    <source>
        <dbReference type="Proteomes" id="UP000319263"/>
    </source>
</evidence>
<dbReference type="OrthoDB" id="129709at2"/>
<dbReference type="Pfam" id="PF00293">
    <property type="entry name" value="NUDIX"/>
    <property type="match status" value="1"/>
</dbReference>
<feature type="domain" description="Nudix hydrolase" evidence="1">
    <location>
        <begin position="45"/>
        <end position="176"/>
    </location>
</feature>
<dbReference type="KEGG" id="mik:FOE78_11605"/>
<evidence type="ECO:0000259" key="1">
    <source>
        <dbReference type="PROSITE" id="PS51462"/>
    </source>
</evidence>
<dbReference type="Gene3D" id="3.90.79.10">
    <property type="entry name" value="Nucleoside Triphosphate Pyrophosphohydrolase"/>
    <property type="match status" value="1"/>
</dbReference>
<gene>
    <name evidence="2" type="ORF">FOE78_11605</name>
</gene>
<dbReference type="AlphaFoldDB" id="A0A516Q5L9"/>
<dbReference type="EMBL" id="CP041692">
    <property type="protein sequence ID" value="QDP98750.1"/>
    <property type="molecule type" value="Genomic_DNA"/>
</dbReference>
<dbReference type="CDD" id="cd03674">
    <property type="entry name" value="NUDIX_Hydrolase"/>
    <property type="match status" value="1"/>
</dbReference>
<proteinExistence type="predicted"/>
<reference evidence="2 3" key="1">
    <citation type="submission" date="2019-07" db="EMBL/GenBank/DDBJ databases">
        <title>Microlunatus dokdonensis sp. nov. isolated from the rhizospheric soil of the wild plant Elymus tsukushiensis.</title>
        <authorList>
            <person name="Ghim S.-Y."/>
            <person name="Hwang Y.-J."/>
            <person name="Son J.-S."/>
            <person name="Shin J.-H."/>
        </authorList>
    </citation>
    <scope>NUCLEOTIDE SEQUENCE [LARGE SCALE GENOMIC DNA]</scope>
    <source>
        <strain evidence="2 3">KUDC0627</strain>
    </source>
</reference>
<dbReference type="PROSITE" id="PS51462">
    <property type="entry name" value="NUDIX"/>
    <property type="match status" value="1"/>
</dbReference>
<dbReference type="InterPro" id="IPR000086">
    <property type="entry name" value="NUDIX_hydrolase_dom"/>
</dbReference>
<accession>A0A516Q5L9</accession>